<dbReference type="RefSeq" id="WP_338446940.1">
    <property type="nucleotide sequence ID" value="NZ_CP144918.1"/>
</dbReference>
<evidence type="ECO:0000256" key="1">
    <source>
        <dbReference type="SAM" id="SignalP"/>
    </source>
</evidence>
<proteinExistence type="predicted"/>
<evidence type="ECO:0000313" key="2">
    <source>
        <dbReference type="EMBL" id="WWA48054.1"/>
    </source>
</evidence>
<organism evidence="2 3">
    <name type="scientific">Pelagerythrobacter marensis</name>
    <dbReference type="NCBI Taxonomy" id="543877"/>
    <lineage>
        <taxon>Bacteria</taxon>
        <taxon>Pseudomonadati</taxon>
        <taxon>Pseudomonadota</taxon>
        <taxon>Alphaproteobacteria</taxon>
        <taxon>Sphingomonadales</taxon>
        <taxon>Erythrobacteraceae</taxon>
        <taxon>Pelagerythrobacter</taxon>
    </lineage>
</organism>
<feature type="chain" id="PRO_5047117649" evidence="1">
    <location>
        <begin position="24"/>
        <end position="98"/>
    </location>
</feature>
<protein>
    <submittedName>
        <fullName evidence="2">UrcA family protein</fullName>
    </submittedName>
</protein>
<dbReference type="NCBIfam" id="TIGR04433">
    <property type="entry name" value="UrcA_uranyl"/>
    <property type="match status" value="1"/>
</dbReference>
<dbReference type="Proteomes" id="UP001335183">
    <property type="component" value="Chromosome"/>
</dbReference>
<feature type="signal peptide" evidence="1">
    <location>
        <begin position="1"/>
        <end position="23"/>
    </location>
</feature>
<sequence>MKRPLVVLAAVAAFGATAAPAYADTLSIPYRDLDLSTAEGQKALDRRIDVAVREFCALDQQLTGTRIATRESRKCYAETRRQADKQFAAIMDEQRVGG</sequence>
<reference evidence="2 3" key="1">
    <citation type="submission" date="2024-02" db="EMBL/GenBank/DDBJ databases">
        <title>The whole genome sequence of five bacterial samples isolated from Abu Dhabi Sabkha-shore region.</title>
        <authorList>
            <person name="Sudalaimuthuasari N."/>
            <person name="Sarfraz B."/>
            <person name="Tuyisabe J.D."/>
            <person name="Mugisha Ntwali L.D.M."/>
            <person name="Ali A.I.A.A."/>
            <person name="Almansoori S.Z.A."/>
            <person name="Alajami H.S.A."/>
            <person name="Almeqbaali A.A.S."/>
            <person name="Kundu B."/>
            <person name="Saeed E.E."/>
            <person name="Sukumarinath V."/>
            <person name="Mishra A.K."/>
            <person name="Hazzouri K.M."/>
            <person name="Almaskari R."/>
            <person name="Sharma A.K."/>
            <person name="Amiri K.M.A."/>
        </authorList>
    </citation>
    <scope>NUCLEOTIDE SEQUENCE [LARGE SCALE GENOMIC DNA]</scope>
    <source>
        <strain evidence="3">kcgeb_sd</strain>
    </source>
</reference>
<keyword evidence="1" id="KW-0732">Signal</keyword>
<accession>A0ABZ2D5A8</accession>
<dbReference type="EMBL" id="CP144918">
    <property type="protein sequence ID" value="WWA48054.1"/>
    <property type="molecule type" value="Genomic_DNA"/>
</dbReference>
<keyword evidence="3" id="KW-1185">Reference proteome</keyword>
<dbReference type="InterPro" id="IPR030972">
    <property type="entry name" value="UrcA_uranyl"/>
</dbReference>
<gene>
    <name evidence="2" type="ORF">V5F89_03865</name>
</gene>
<name>A0ABZ2D5A8_9SPHN</name>
<evidence type="ECO:0000313" key="3">
    <source>
        <dbReference type="Proteomes" id="UP001335183"/>
    </source>
</evidence>